<proteinExistence type="predicted"/>
<dbReference type="InterPro" id="IPR004330">
    <property type="entry name" value="FAR1_DNA_bnd_dom"/>
</dbReference>
<gene>
    <name evidence="4" type="ORF">LWI29_033864</name>
</gene>
<name>A0AA39VPQ0_ACESA</name>
<feature type="compositionally biased region" description="Polar residues" evidence="1">
    <location>
        <begin position="1"/>
        <end position="10"/>
    </location>
</feature>
<protein>
    <recommendedName>
        <fullName evidence="6">Protein FAR1-RELATED SEQUENCE</fullName>
    </recommendedName>
</protein>
<reference evidence="4" key="1">
    <citation type="journal article" date="2022" name="Plant J.">
        <title>Strategies of tolerance reflected in two North American maple genomes.</title>
        <authorList>
            <person name="McEvoy S.L."/>
            <person name="Sezen U.U."/>
            <person name="Trouern-Trend A."/>
            <person name="McMahon S.M."/>
            <person name="Schaberg P.G."/>
            <person name="Yang J."/>
            <person name="Wegrzyn J.L."/>
            <person name="Swenson N.G."/>
        </authorList>
    </citation>
    <scope>NUCLEOTIDE SEQUENCE</scope>
    <source>
        <strain evidence="4">NS2018</strain>
    </source>
</reference>
<dbReference type="EMBL" id="JAUESC010000382">
    <property type="protein sequence ID" value="KAK0588072.1"/>
    <property type="molecule type" value="Genomic_DNA"/>
</dbReference>
<dbReference type="PANTHER" id="PTHR47718:SF13">
    <property type="entry name" value="OS09G0290500 PROTEIN"/>
    <property type="match status" value="1"/>
</dbReference>
<feature type="compositionally biased region" description="Basic and acidic residues" evidence="1">
    <location>
        <begin position="11"/>
        <end position="21"/>
    </location>
</feature>
<evidence type="ECO:0000256" key="1">
    <source>
        <dbReference type="SAM" id="MobiDB-lite"/>
    </source>
</evidence>
<evidence type="ECO:0008006" key="6">
    <source>
        <dbReference type="Google" id="ProtNLM"/>
    </source>
</evidence>
<evidence type="ECO:0000313" key="5">
    <source>
        <dbReference type="Proteomes" id="UP001168877"/>
    </source>
</evidence>
<keyword evidence="5" id="KW-1185">Reference proteome</keyword>
<feature type="domain" description="FAR1" evidence="2">
    <location>
        <begin position="103"/>
        <end position="193"/>
    </location>
</feature>
<dbReference type="PANTHER" id="PTHR47718">
    <property type="entry name" value="OS01G0519700 PROTEIN"/>
    <property type="match status" value="1"/>
</dbReference>
<evidence type="ECO:0000259" key="3">
    <source>
        <dbReference type="Pfam" id="PF10551"/>
    </source>
</evidence>
<accession>A0AA39VPQ0</accession>
<organism evidence="4 5">
    <name type="scientific">Acer saccharum</name>
    <name type="common">Sugar maple</name>
    <dbReference type="NCBI Taxonomy" id="4024"/>
    <lineage>
        <taxon>Eukaryota</taxon>
        <taxon>Viridiplantae</taxon>
        <taxon>Streptophyta</taxon>
        <taxon>Embryophyta</taxon>
        <taxon>Tracheophyta</taxon>
        <taxon>Spermatophyta</taxon>
        <taxon>Magnoliopsida</taxon>
        <taxon>eudicotyledons</taxon>
        <taxon>Gunneridae</taxon>
        <taxon>Pentapetalae</taxon>
        <taxon>rosids</taxon>
        <taxon>malvids</taxon>
        <taxon>Sapindales</taxon>
        <taxon>Sapindaceae</taxon>
        <taxon>Hippocastanoideae</taxon>
        <taxon>Acereae</taxon>
        <taxon>Acer</taxon>
    </lineage>
</organism>
<dbReference type="Pfam" id="PF10551">
    <property type="entry name" value="MULE"/>
    <property type="match status" value="1"/>
</dbReference>
<comment type="caution">
    <text evidence="4">The sequence shown here is derived from an EMBL/GenBank/DDBJ whole genome shotgun (WGS) entry which is preliminary data.</text>
</comment>
<feature type="region of interest" description="Disordered" evidence="1">
    <location>
        <begin position="1"/>
        <end position="21"/>
    </location>
</feature>
<dbReference type="Pfam" id="PF03101">
    <property type="entry name" value="FAR1"/>
    <property type="match status" value="1"/>
</dbReference>
<dbReference type="AlphaFoldDB" id="A0AA39VPQ0"/>
<sequence length="410" mass="47162">MSVGRFSNRTGHMDFNNEGHSMWHEPVTTHTDNECKYNPNDTCNNNEWPFHVPFAHGNVSTDPKLSNDNLVQPADDLLHSELITLQDRDMMGKEFISVTDAEEFYTQYSYGMGFSMRKDRLCRDTHGLITVRRWVCSKEGYRSKKHVDRTDKVSEPRGQTREGCRASFKINFDREKMLWVVTDFVTEHSHNLSPGNHRQFLRSHRNVSDSHIAQVQSLRAVGMKTSQVMDQLLDQSGSYAVVRHSRKDLQNRVDTICRSASHNSDADSLISYMTTKSEMDPGFFFRYTILADGSMGNLFWSDAMSRCDYSYFDDVMSFDSTYRTKSYNRPLVIFVGVNNHTKTKNFEFGLLVDETVETYSWILQTFLQAMHGKCPVSVVTDGDKAMSKALSSVMPSTICRICSWHLERNV</sequence>
<reference evidence="4" key="2">
    <citation type="submission" date="2023-06" db="EMBL/GenBank/DDBJ databases">
        <authorList>
            <person name="Swenson N.G."/>
            <person name="Wegrzyn J.L."/>
            <person name="Mcevoy S.L."/>
        </authorList>
    </citation>
    <scope>NUCLEOTIDE SEQUENCE</scope>
    <source>
        <strain evidence="4">NS2018</strain>
        <tissue evidence="4">Leaf</tissue>
    </source>
</reference>
<evidence type="ECO:0000313" key="4">
    <source>
        <dbReference type="EMBL" id="KAK0588072.1"/>
    </source>
</evidence>
<evidence type="ECO:0000259" key="2">
    <source>
        <dbReference type="Pfam" id="PF03101"/>
    </source>
</evidence>
<dbReference type="InterPro" id="IPR018289">
    <property type="entry name" value="MULE_transposase_dom"/>
</dbReference>
<dbReference type="Proteomes" id="UP001168877">
    <property type="component" value="Unassembled WGS sequence"/>
</dbReference>
<feature type="domain" description="MULE transposase" evidence="3">
    <location>
        <begin position="315"/>
        <end position="408"/>
    </location>
</feature>